<dbReference type="EMBL" id="JBHLYR010000002">
    <property type="protein sequence ID" value="MFB9990399.1"/>
    <property type="molecule type" value="Genomic_DNA"/>
</dbReference>
<comment type="caution">
    <text evidence="6">The sequence shown here is derived from an EMBL/GenBank/DDBJ whole genome shotgun (WGS) entry which is preliminary data.</text>
</comment>
<evidence type="ECO:0000256" key="5">
    <source>
        <dbReference type="SAM" id="Phobius"/>
    </source>
</evidence>
<dbReference type="Pfam" id="PF07681">
    <property type="entry name" value="DoxX"/>
    <property type="match status" value="1"/>
</dbReference>
<comment type="subcellular location">
    <subcellularLocation>
        <location evidence="1">Membrane</location>
        <topology evidence="1">Multi-pass membrane protein</topology>
    </subcellularLocation>
</comment>
<keyword evidence="3 5" id="KW-1133">Transmembrane helix</keyword>
<gene>
    <name evidence="6" type="ORF">ACFFLM_00110</name>
</gene>
<dbReference type="InterPro" id="IPR032808">
    <property type="entry name" value="DoxX"/>
</dbReference>
<dbReference type="Proteomes" id="UP001589733">
    <property type="component" value="Unassembled WGS sequence"/>
</dbReference>
<keyword evidence="2 5" id="KW-0812">Transmembrane</keyword>
<name>A0ABV6ASC4_9DEIO</name>
<evidence type="ECO:0000256" key="4">
    <source>
        <dbReference type="ARBA" id="ARBA00023136"/>
    </source>
</evidence>
<evidence type="ECO:0000256" key="1">
    <source>
        <dbReference type="ARBA" id="ARBA00004141"/>
    </source>
</evidence>
<feature type="transmembrane region" description="Helical" evidence="5">
    <location>
        <begin position="152"/>
        <end position="171"/>
    </location>
</feature>
<protein>
    <submittedName>
        <fullName evidence="6">DoxX family protein</fullName>
    </submittedName>
</protein>
<dbReference type="PANTHER" id="PTHR39157:SF1">
    <property type="entry name" value="DOXX FAMILY PROTEIN"/>
    <property type="match status" value="1"/>
</dbReference>
<sequence length="206" mass="21811">MTAPALPVAAPRLLHEPGLSGFLFADPRLAPVWALLRIYVGYEWLMAGWGKVTNPAGVWVGDKAGAAVSGFLTGALAKTDGAHPDVQGWYAWFLQHVALPNAAAFSYVVAYGEVLVGIALILGLFTGIAAFFGGVMNASYLLAGTVSTNPLLFILATWLVLGWRVAGWWGLDRWMLARFGVTPRVNGVTSTVPGPLRGGSPDPQAH</sequence>
<keyword evidence="7" id="KW-1185">Reference proteome</keyword>
<evidence type="ECO:0000256" key="2">
    <source>
        <dbReference type="ARBA" id="ARBA00022692"/>
    </source>
</evidence>
<evidence type="ECO:0000313" key="7">
    <source>
        <dbReference type="Proteomes" id="UP001589733"/>
    </source>
</evidence>
<reference evidence="6 7" key="1">
    <citation type="submission" date="2024-09" db="EMBL/GenBank/DDBJ databases">
        <authorList>
            <person name="Sun Q."/>
            <person name="Mori K."/>
        </authorList>
    </citation>
    <scope>NUCLEOTIDE SEQUENCE [LARGE SCALE GENOMIC DNA]</scope>
    <source>
        <strain evidence="6 7">JCM 13503</strain>
    </source>
</reference>
<keyword evidence="4 5" id="KW-0472">Membrane</keyword>
<proteinExistence type="predicted"/>
<feature type="transmembrane region" description="Helical" evidence="5">
    <location>
        <begin position="108"/>
        <end position="132"/>
    </location>
</feature>
<accession>A0ABV6ASC4</accession>
<evidence type="ECO:0000313" key="6">
    <source>
        <dbReference type="EMBL" id="MFB9990399.1"/>
    </source>
</evidence>
<evidence type="ECO:0000256" key="3">
    <source>
        <dbReference type="ARBA" id="ARBA00022989"/>
    </source>
</evidence>
<dbReference type="RefSeq" id="WP_380004268.1">
    <property type="nucleotide sequence ID" value="NZ_JBHLYR010000002.1"/>
</dbReference>
<dbReference type="PANTHER" id="PTHR39157">
    <property type="entry name" value="INTEGRAL MEMBRANE PROTEIN-RELATED"/>
    <property type="match status" value="1"/>
</dbReference>
<organism evidence="6 7">
    <name type="scientific">Deinococcus oregonensis</name>
    <dbReference type="NCBI Taxonomy" id="1805970"/>
    <lineage>
        <taxon>Bacteria</taxon>
        <taxon>Thermotogati</taxon>
        <taxon>Deinococcota</taxon>
        <taxon>Deinococci</taxon>
        <taxon>Deinococcales</taxon>
        <taxon>Deinococcaceae</taxon>
        <taxon>Deinococcus</taxon>
    </lineage>
</organism>